<accession>A0A4C2A8L8</accession>
<proteinExistence type="predicted"/>
<evidence type="ECO:0000313" key="1">
    <source>
        <dbReference type="EMBL" id="GBP97026.1"/>
    </source>
</evidence>
<dbReference type="AlphaFoldDB" id="A0A4C2A8L8"/>
<dbReference type="Proteomes" id="UP000299102">
    <property type="component" value="Unassembled WGS sequence"/>
</dbReference>
<organism evidence="1 2">
    <name type="scientific">Eumeta variegata</name>
    <name type="common">Bagworm moth</name>
    <name type="synonym">Eumeta japonica</name>
    <dbReference type="NCBI Taxonomy" id="151549"/>
    <lineage>
        <taxon>Eukaryota</taxon>
        <taxon>Metazoa</taxon>
        <taxon>Ecdysozoa</taxon>
        <taxon>Arthropoda</taxon>
        <taxon>Hexapoda</taxon>
        <taxon>Insecta</taxon>
        <taxon>Pterygota</taxon>
        <taxon>Neoptera</taxon>
        <taxon>Endopterygota</taxon>
        <taxon>Lepidoptera</taxon>
        <taxon>Glossata</taxon>
        <taxon>Ditrysia</taxon>
        <taxon>Tineoidea</taxon>
        <taxon>Psychidae</taxon>
        <taxon>Oiketicinae</taxon>
        <taxon>Eumeta</taxon>
    </lineage>
</organism>
<name>A0A4C2A8L8_EUMVA</name>
<comment type="caution">
    <text evidence="1">The sequence shown here is derived from an EMBL/GenBank/DDBJ whole genome shotgun (WGS) entry which is preliminary data.</text>
</comment>
<protein>
    <submittedName>
        <fullName evidence="1">Uncharacterized protein</fullName>
    </submittedName>
</protein>
<keyword evidence="2" id="KW-1185">Reference proteome</keyword>
<dbReference type="EMBL" id="BGZK01002857">
    <property type="protein sequence ID" value="GBP97026.1"/>
    <property type="molecule type" value="Genomic_DNA"/>
</dbReference>
<gene>
    <name evidence="1" type="ORF">EVAR_100931_1</name>
</gene>
<sequence>MTTSHPCPIGVTSCGRWRLKWMVPVKKGYESTRQIVWNIRISSHRCLGRGMEGKAVQWSRALSMAYEHRTSRPSFLEASSDFDVCKWEPVV</sequence>
<evidence type="ECO:0000313" key="2">
    <source>
        <dbReference type="Proteomes" id="UP000299102"/>
    </source>
</evidence>
<reference evidence="1 2" key="1">
    <citation type="journal article" date="2019" name="Commun. Biol.">
        <title>The bagworm genome reveals a unique fibroin gene that provides high tensile strength.</title>
        <authorList>
            <person name="Kono N."/>
            <person name="Nakamura H."/>
            <person name="Ohtoshi R."/>
            <person name="Tomita M."/>
            <person name="Numata K."/>
            <person name="Arakawa K."/>
        </authorList>
    </citation>
    <scope>NUCLEOTIDE SEQUENCE [LARGE SCALE GENOMIC DNA]</scope>
</reference>